<evidence type="ECO:0000256" key="3">
    <source>
        <dbReference type="ARBA" id="ARBA00023274"/>
    </source>
</evidence>
<comment type="caution">
    <text evidence="6">The sequence shown here is derived from an EMBL/GenBank/DDBJ whole genome shotgun (WGS) entry which is preliminary data.</text>
</comment>
<organism evidence="6 7">
    <name type="scientific">Parascedosporium putredinis</name>
    <dbReference type="NCBI Taxonomy" id="1442378"/>
    <lineage>
        <taxon>Eukaryota</taxon>
        <taxon>Fungi</taxon>
        <taxon>Dikarya</taxon>
        <taxon>Ascomycota</taxon>
        <taxon>Pezizomycotina</taxon>
        <taxon>Sordariomycetes</taxon>
        <taxon>Hypocreomycetidae</taxon>
        <taxon>Microascales</taxon>
        <taxon>Microascaceae</taxon>
        <taxon>Parascedosporium</taxon>
    </lineage>
</organism>
<dbReference type="GO" id="GO:0005840">
    <property type="term" value="C:ribosome"/>
    <property type="evidence" value="ECO:0007669"/>
    <property type="project" value="UniProtKB-KW"/>
</dbReference>
<reference evidence="6" key="1">
    <citation type="submission" date="2022-11" db="EMBL/GenBank/DDBJ databases">
        <authorList>
            <person name="Scott C."/>
            <person name="Bruce N."/>
        </authorList>
    </citation>
    <scope>NUCLEOTIDE SEQUENCE</scope>
</reference>
<dbReference type="Proteomes" id="UP000838763">
    <property type="component" value="Unassembled WGS sequence"/>
</dbReference>
<evidence type="ECO:0008006" key="8">
    <source>
        <dbReference type="Google" id="ProtNLM"/>
    </source>
</evidence>
<dbReference type="InterPro" id="IPR031309">
    <property type="entry name" value="Ribosomal_uL5_C"/>
</dbReference>
<keyword evidence="3" id="KW-0687">Ribonucleoprotein</keyword>
<evidence type="ECO:0000256" key="1">
    <source>
        <dbReference type="ARBA" id="ARBA00008553"/>
    </source>
</evidence>
<evidence type="ECO:0000313" key="7">
    <source>
        <dbReference type="Proteomes" id="UP000838763"/>
    </source>
</evidence>
<evidence type="ECO:0000259" key="5">
    <source>
        <dbReference type="Pfam" id="PF00673"/>
    </source>
</evidence>
<dbReference type="Pfam" id="PF00281">
    <property type="entry name" value="Ribosomal_L5"/>
    <property type="match status" value="1"/>
</dbReference>
<evidence type="ECO:0000259" key="4">
    <source>
        <dbReference type="Pfam" id="PF00281"/>
    </source>
</evidence>
<keyword evidence="2" id="KW-0689">Ribosomal protein</keyword>
<dbReference type="SUPFAM" id="SSF55282">
    <property type="entry name" value="RL5-like"/>
    <property type="match status" value="1"/>
</dbReference>
<sequence length="350" mass="39106">MSALREGPRVARQISQRTSRLPLVSTCARKFTSSSATWSSVEANLADLETTTTNVPPPDEKVIEAFNNVERVPDVASRKQVRQIPYQYHPPKYDRGPLHPVQGPARSDPVARNFMPGPFNLPRLKQTYDHTISSDLLTLAYLHKPPGTPKAPERERLRKWVGDSPYFENRPLRGPRGAANLPLLEKEINFNNIPQIHAVHLNCFVPKAIKDYDLLYVARAVLQSISGRVPRVTWIKTGVAQWKTKDGDNSGCKVTIFGDQAIEFVDKLVNLVLPKIKDWPGLKAGFDGSGNLSLGFSPTEMALFPEIESSFDMYPQKTIPGCHFVLETTATSDRQAQLLLRALGVPFKDE</sequence>
<dbReference type="GO" id="GO:1990904">
    <property type="term" value="C:ribonucleoprotein complex"/>
    <property type="evidence" value="ECO:0007669"/>
    <property type="project" value="UniProtKB-KW"/>
</dbReference>
<dbReference type="InterPro" id="IPR022803">
    <property type="entry name" value="Ribosomal_uL5_dom_sf"/>
</dbReference>
<dbReference type="Gene3D" id="3.30.1440.10">
    <property type="match status" value="1"/>
</dbReference>
<dbReference type="AlphaFoldDB" id="A0A9P1GUQ1"/>
<dbReference type="EMBL" id="CALLCH030000001">
    <property type="protein sequence ID" value="CAI4210387.1"/>
    <property type="molecule type" value="Genomic_DNA"/>
</dbReference>
<dbReference type="PANTHER" id="PTHR11994">
    <property type="entry name" value="60S RIBOSOMAL PROTEIN L11-RELATED"/>
    <property type="match status" value="1"/>
</dbReference>
<dbReference type="GO" id="GO:0006412">
    <property type="term" value="P:translation"/>
    <property type="evidence" value="ECO:0007669"/>
    <property type="project" value="InterPro"/>
</dbReference>
<feature type="domain" description="Large ribosomal subunit protein uL5 N-terminal" evidence="4">
    <location>
        <begin position="189"/>
        <end position="244"/>
    </location>
</feature>
<evidence type="ECO:0000313" key="6">
    <source>
        <dbReference type="EMBL" id="CAI4210387.1"/>
    </source>
</evidence>
<protein>
    <recommendedName>
        <fullName evidence="8">Ribosomal protein L5</fullName>
    </recommendedName>
</protein>
<dbReference type="Pfam" id="PF00673">
    <property type="entry name" value="Ribosomal_L5_C"/>
    <property type="match status" value="1"/>
</dbReference>
<dbReference type="InterPro" id="IPR031310">
    <property type="entry name" value="Ribosomal_uL5_N"/>
</dbReference>
<dbReference type="OrthoDB" id="539541at2759"/>
<gene>
    <name evidence="6" type="ORF">PPNO1_LOCUS189</name>
</gene>
<comment type="similarity">
    <text evidence="1">Belongs to the universal ribosomal protein uL5 family.</text>
</comment>
<keyword evidence="7" id="KW-1185">Reference proteome</keyword>
<dbReference type="GO" id="GO:0003735">
    <property type="term" value="F:structural constituent of ribosome"/>
    <property type="evidence" value="ECO:0007669"/>
    <property type="project" value="InterPro"/>
</dbReference>
<feature type="domain" description="Large ribosomal subunit protein uL5 C-terminal" evidence="5">
    <location>
        <begin position="251"/>
        <end position="347"/>
    </location>
</feature>
<dbReference type="InterPro" id="IPR002132">
    <property type="entry name" value="Ribosomal_uL5"/>
</dbReference>
<proteinExistence type="inferred from homology"/>
<name>A0A9P1GUQ1_9PEZI</name>
<evidence type="ECO:0000256" key="2">
    <source>
        <dbReference type="ARBA" id="ARBA00022980"/>
    </source>
</evidence>
<accession>A0A9P1GUQ1</accession>